<accession>A0A7Y0SD41</accession>
<reference evidence="2 3" key="1">
    <citation type="submission" date="2020-04" db="EMBL/GenBank/DDBJ databases">
        <title>Whole-genome sequencing of Vibrio spp. from China reveals different genetic environments of blaCTX-M-14 among diverse lineages.</title>
        <authorList>
            <person name="Zheng Z."/>
            <person name="Ye L."/>
            <person name="Chen S."/>
        </authorList>
    </citation>
    <scope>NUCLEOTIDE SEQUENCE [LARGE SCALE GENOMIC DNA]</scope>
    <source>
        <strain evidence="2 3">Vb0551</strain>
    </source>
</reference>
<proteinExistence type="predicted"/>
<evidence type="ECO:0000313" key="2">
    <source>
        <dbReference type="EMBL" id="NMU81259.1"/>
    </source>
</evidence>
<evidence type="ECO:0000259" key="1">
    <source>
        <dbReference type="Pfam" id="PF00403"/>
    </source>
</evidence>
<gene>
    <name evidence="2" type="ORF">HKB16_00020</name>
</gene>
<dbReference type="AlphaFoldDB" id="A0A7Y0SD41"/>
<dbReference type="SUPFAM" id="SSF55008">
    <property type="entry name" value="HMA, heavy metal-associated domain"/>
    <property type="match status" value="1"/>
</dbReference>
<dbReference type="EMBL" id="JABCLB010000005">
    <property type="protein sequence ID" value="NMU81259.1"/>
    <property type="molecule type" value="Genomic_DNA"/>
</dbReference>
<dbReference type="Proteomes" id="UP000518904">
    <property type="component" value="Unassembled WGS sequence"/>
</dbReference>
<protein>
    <recommendedName>
        <fullName evidence="1">HMA domain-containing protein</fullName>
    </recommendedName>
</protein>
<name>A0A7Y0SD41_VIBPH</name>
<dbReference type="Gene3D" id="3.30.70.100">
    <property type="match status" value="1"/>
</dbReference>
<dbReference type="GO" id="GO:0046872">
    <property type="term" value="F:metal ion binding"/>
    <property type="evidence" value="ECO:0007669"/>
    <property type="project" value="InterPro"/>
</dbReference>
<comment type="caution">
    <text evidence="2">The sequence shown here is derived from an EMBL/GenBank/DDBJ whole genome shotgun (WGS) entry which is preliminary data.</text>
</comment>
<dbReference type="CDD" id="cd00371">
    <property type="entry name" value="HMA"/>
    <property type="match status" value="1"/>
</dbReference>
<dbReference type="InterPro" id="IPR006121">
    <property type="entry name" value="HMA_dom"/>
</dbReference>
<feature type="domain" description="HMA" evidence="1">
    <location>
        <begin position="9"/>
        <end position="60"/>
    </location>
</feature>
<dbReference type="InterPro" id="IPR036163">
    <property type="entry name" value="HMA_dom_sf"/>
</dbReference>
<organism evidence="2 3">
    <name type="scientific">Vibrio parahaemolyticus</name>
    <dbReference type="NCBI Taxonomy" id="670"/>
    <lineage>
        <taxon>Bacteria</taxon>
        <taxon>Pseudomonadati</taxon>
        <taxon>Pseudomonadota</taxon>
        <taxon>Gammaproteobacteria</taxon>
        <taxon>Vibrionales</taxon>
        <taxon>Vibrionaceae</taxon>
        <taxon>Vibrio</taxon>
    </lineage>
</organism>
<sequence length="63" mass="6830">MYQLVIPLSGLNCMGCARKVENALHANHDVEILNLSPTQVEVKTESSLKELVSSIESLGYQAG</sequence>
<feature type="non-terminal residue" evidence="2">
    <location>
        <position position="63"/>
    </location>
</feature>
<dbReference type="Pfam" id="PF00403">
    <property type="entry name" value="HMA"/>
    <property type="match status" value="1"/>
</dbReference>
<evidence type="ECO:0000313" key="3">
    <source>
        <dbReference type="Proteomes" id="UP000518904"/>
    </source>
</evidence>